<evidence type="ECO:0000256" key="3">
    <source>
        <dbReference type="ARBA" id="ARBA00011881"/>
    </source>
</evidence>
<evidence type="ECO:0000256" key="1">
    <source>
        <dbReference type="ARBA" id="ARBA00001974"/>
    </source>
</evidence>
<evidence type="ECO:0000259" key="9">
    <source>
        <dbReference type="Pfam" id="PF02771"/>
    </source>
</evidence>
<dbReference type="SUPFAM" id="SSF47203">
    <property type="entry name" value="Acyl-CoA dehydrogenase C-terminal domain-like"/>
    <property type="match status" value="1"/>
</dbReference>
<keyword evidence="5 6" id="KW-0274">FAD</keyword>
<dbReference type="EMBL" id="UPXX01000018">
    <property type="protein sequence ID" value="VBB43302.1"/>
    <property type="molecule type" value="Genomic_DNA"/>
</dbReference>
<evidence type="ECO:0000256" key="5">
    <source>
        <dbReference type="ARBA" id="ARBA00022827"/>
    </source>
</evidence>
<sequence length="506" mass="56529">MDIYPWWTDEQKAFAEEAHAFVRELMPRDAESRWKREFPWDIFEKIGERGFTGAGVPREYGGLGLGATGACIAAEAFSRMPGPGRVFIGNMLGGLRQIIEFGSEEQKKRFLPRIARGEMGAIVITEPVAGTDAAAIEMTARREGDVYLLNGKKRYIVSAGVAQRYMVYARTSENPEDRKRYRHLTAFVVEKGSPGFSVEKINEIIGFENIQNGALDFKDVPVPKDQVLGEEGQGWSIMTAGLNFERTLICAQTAAWMGELLRNAVPYAERRVQFGRPTISFVNNQFKIADMVSRVKISRLLTYYTAYLWDLGWDITLESNVAKVYNCEGAVAASLDAIQVMGGDGLTPFYPVSAIYGVSKVENIAGGTMEACRMVIQRAAMKQMAEDLKMCRRVIHEELGVPVPAAAEPGKSPAIDEEGLLKILAEDYRANPGLHMSREDIKAYFDVDDKDLDRVLVDLEGKGYVRLVRDKKGIALAKASYEGLGRAFPLDYYKWFPSWIDEGRVF</sequence>
<evidence type="ECO:0000256" key="2">
    <source>
        <dbReference type="ARBA" id="ARBA00009347"/>
    </source>
</evidence>
<dbReference type="Gene3D" id="2.40.110.10">
    <property type="entry name" value="Butyryl-CoA Dehydrogenase, subunit A, domain 2"/>
    <property type="match status" value="1"/>
</dbReference>
<feature type="domain" description="Acyl-CoA oxidase/dehydrogenase middle" evidence="8">
    <location>
        <begin position="121"/>
        <end position="220"/>
    </location>
</feature>
<protein>
    <submittedName>
        <fullName evidence="10">Acyl-CoA dehydrogenase family protein</fullName>
    </submittedName>
</protein>
<dbReference type="GO" id="GO:0050660">
    <property type="term" value="F:flavin adenine dinucleotide binding"/>
    <property type="evidence" value="ECO:0007669"/>
    <property type="project" value="InterPro"/>
</dbReference>
<dbReference type="Gene3D" id="1.10.540.10">
    <property type="entry name" value="Acyl-CoA dehydrogenase/oxidase, N-terminal domain"/>
    <property type="match status" value="1"/>
</dbReference>
<dbReference type="Pfam" id="PF00441">
    <property type="entry name" value="Acyl-CoA_dh_1"/>
    <property type="match status" value="1"/>
</dbReference>
<dbReference type="InterPro" id="IPR013786">
    <property type="entry name" value="AcylCoA_DH/ox_N"/>
</dbReference>
<dbReference type="PANTHER" id="PTHR43884:SF12">
    <property type="entry name" value="ISOVALERYL-COA DEHYDROGENASE, MITOCHONDRIAL-RELATED"/>
    <property type="match status" value="1"/>
</dbReference>
<dbReference type="InterPro" id="IPR046373">
    <property type="entry name" value="Acyl-CoA_Oxase/DH_mid-dom_sf"/>
</dbReference>
<evidence type="ECO:0000259" key="7">
    <source>
        <dbReference type="Pfam" id="PF00441"/>
    </source>
</evidence>
<dbReference type="Pfam" id="PF02770">
    <property type="entry name" value="Acyl-CoA_dh_M"/>
    <property type="match status" value="1"/>
</dbReference>
<comment type="subunit">
    <text evidence="3">Homotetramer.</text>
</comment>
<dbReference type="Pfam" id="PF02771">
    <property type="entry name" value="Acyl-CoA_dh_N"/>
    <property type="match status" value="1"/>
</dbReference>
<proteinExistence type="inferred from homology"/>
<dbReference type="Gene3D" id="1.20.140.10">
    <property type="entry name" value="Butyryl-CoA Dehydrogenase, subunit A, domain 3"/>
    <property type="match status" value="1"/>
</dbReference>
<dbReference type="PANTHER" id="PTHR43884">
    <property type="entry name" value="ACYL-COA DEHYDROGENASE"/>
    <property type="match status" value="1"/>
</dbReference>
<feature type="domain" description="Acyl-CoA dehydrogenase/oxidase N-terminal" evidence="9">
    <location>
        <begin position="8"/>
        <end position="118"/>
    </location>
</feature>
<feature type="domain" description="Acyl-CoA dehydrogenase/oxidase C-terminal" evidence="7">
    <location>
        <begin position="232"/>
        <end position="380"/>
    </location>
</feature>
<accession>A0A653A6P5</accession>
<reference evidence="10" key="1">
    <citation type="submission" date="2018-07" db="EMBL/GenBank/DDBJ databases">
        <authorList>
            <consortium name="Genoscope - CEA"/>
            <person name="William W."/>
        </authorList>
    </citation>
    <scope>NUCLEOTIDE SEQUENCE</scope>
    <source>
        <strain evidence="10">IK1</strain>
    </source>
</reference>
<comment type="cofactor">
    <cofactor evidence="1 6">
        <name>FAD</name>
        <dbReference type="ChEBI" id="CHEBI:57692"/>
    </cofactor>
</comment>
<evidence type="ECO:0000313" key="10">
    <source>
        <dbReference type="EMBL" id="VBB43302.1"/>
    </source>
</evidence>
<evidence type="ECO:0000259" key="8">
    <source>
        <dbReference type="Pfam" id="PF02770"/>
    </source>
</evidence>
<dbReference type="InterPro" id="IPR009075">
    <property type="entry name" value="AcylCo_DH/oxidase_C"/>
</dbReference>
<evidence type="ECO:0000256" key="4">
    <source>
        <dbReference type="ARBA" id="ARBA00022630"/>
    </source>
</evidence>
<dbReference type="InterPro" id="IPR037069">
    <property type="entry name" value="AcylCoA_DH/ox_N_sf"/>
</dbReference>
<name>A0A653A6P5_UNCDX</name>
<keyword evidence="4 6" id="KW-0285">Flavoprotein</keyword>
<dbReference type="InterPro" id="IPR006091">
    <property type="entry name" value="Acyl-CoA_Oxase/DH_mid-dom"/>
</dbReference>
<evidence type="ECO:0000256" key="6">
    <source>
        <dbReference type="RuleBase" id="RU362125"/>
    </source>
</evidence>
<gene>
    <name evidence="10" type="ORF">TRIP_B250383</name>
</gene>
<dbReference type="CDD" id="cd00567">
    <property type="entry name" value="ACAD"/>
    <property type="match status" value="1"/>
</dbReference>
<keyword evidence="6" id="KW-0560">Oxidoreductase</keyword>
<organism evidence="10">
    <name type="scientific">Uncultured Desulfatiglans sp</name>
    <dbReference type="NCBI Taxonomy" id="1748965"/>
    <lineage>
        <taxon>Bacteria</taxon>
        <taxon>Pseudomonadati</taxon>
        <taxon>Thermodesulfobacteriota</taxon>
        <taxon>Desulfobacteria</taxon>
        <taxon>Desulfatiglandales</taxon>
        <taxon>Desulfatiglandaceae</taxon>
        <taxon>Desulfatiglans</taxon>
        <taxon>environmental samples</taxon>
    </lineage>
</organism>
<comment type="similarity">
    <text evidence="2 6">Belongs to the acyl-CoA dehydrogenase family.</text>
</comment>
<dbReference type="AlphaFoldDB" id="A0A653A6P5"/>
<dbReference type="InterPro" id="IPR036250">
    <property type="entry name" value="AcylCo_DH-like_C"/>
</dbReference>
<dbReference type="GO" id="GO:0003995">
    <property type="term" value="F:acyl-CoA dehydrogenase activity"/>
    <property type="evidence" value="ECO:0007669"/>
    <property type="project" value="TreeGrafter"/>
</dbReference>
<dbReference type="SUPFAM" id="SSF56645">
    <property type="entry name" value="Acyl-CoA dehydrogenase NM domain-like"/>
    <property type="match status" value="1"/>
</dbReference>
<dbReference type="InterPro" id="IPR009100">
    <property type="entry name" value="AcylCoA_DH/oxidase_NM_dom_sf"/>
</dbReference>